<dbReference type="Gene3D" id="1.25.40.10">
    <property type="entry name" value="Tetratricopeptide repeat domain"/>
    <property type="match status" value="1"/>
</dbReference>
<dbReference type="InterPro" id="IPR011990">
    <property type="entry name" value="TPR-like_helical_dom_sf"/>
</dbReference>
<evidence type="ECO:0000313" key="1">
    <source>
        <dbReference type="EMBL" id="WTW62959.1"/>
    </source>
</evidence>
<protein>
    <recommendedName>
        <fullName evidence="2">Regulatory protein</fullName>
    </recommendedName>
</protein>
<dbReference type="EMBL" id="CP108318">
    <property type="protein sequence ID" value="WTW62959.1"/>
    <property type="molecule type" value="Genomic_DNA"/>
</dbReference>
<proteinExistence type="predicted"/>
<gene>
    <name evidence="1" type="ORF">OG549_21160</name>
</gene>
<evidence type="ECO:0008006" key="2">
    <source>
        <dbReference type="Google" id="ProtNLM"/>
    </source>
</evidence>
<dbReference type="SUPFAM" id="SSF48452">
    <property type="entry name" value="TPR-like"/>
    <property type="match status" value="1"/>
</dbReference>
<reference evidence="1" key="1">
    <citation type="submission" date="2022-10" db="EMBL/GenBank/DDBJ databases">
        <title>The complete genomes of actinobacterial strains from the NBC collection.</title>
        <authorList>
            <person name="Joergensen T.S."/>
            <person name="Alvarez Arevalo M."/>
            <person name="Sterndorff E.B."/>
            <person name="Faurdal D."/>
            <person name="Vuksanovic O."/>
            <person name="Mourched A.-S."/>
            <person name="Charusanti P."/>
            <person name="Shaw S."/>
            <person name="Blin K."/>
            <person name="Weber T."/>
        </authorList>
    </citation>
    <scope>NUCLEOTIDE SEQUENCE</scope>
    <source>
        <strain evidence="1">NBC_00003</strain>
    </source>
</reference>
<accession>A0AAU2V8A3</accession>
<sequence>MARISPRTPNTGLSSLLEQAKYTQSQFANAVNHAGRAAGLDLRYDHSAVTHWLAGTQPKPQVRAVIVEVLARRLKRPVTHTEAGLTPVPSVRGATQGDAVEDLVDLGTADMNPSRRGVLAGGLYSAALVVPAFATATPAKAAAKIPPRPTTRVGQGQVDTVRRMTEKIADILDELGAGHARPMAAAFLVNTVGPYLKASATGKVHAGMLSAASDLTYLTGWMAMYEREHGTGQTYYLRALDLAREAEDHVTYCRTLRGMSLQASNLRYGSKALEYADSAAEVAPSAGPRLTAFLRGQQAHAASMVGDKRQAMNRLRETEAALAKADNHRDAIGGYDQAAYQFHVAHVLYEFKDLDGSIKAMRHSLRVQPPQERQGRVHANGVLAQRQFELGHVEEACSTWDRFLDDYQDLSSARGDEHFDTLRNRLAPYTKARAVRDLMARARDVAAHKA</sequence>
<dbReference type="AlphaFoldDB" id="A0AAU2V8A3"/>
<organism evidence="1">
    <name type="scientific">Streptomyces sp. NBC_00003</name>
    <dbReference type="NCBI Taxonomy" id="2903608"/>
    <lineage>
        <taxon>Bacteria</taxon>
        <taxon>Bacillati</taxon>
        <taxon>Actinomycetota</taxon>
        <taxon>Actinomycetes</taxon>
        <taxon>Kitasatosporales</taxon>
        <taxon>Streptomycetaceae</taxon>
        <taxon>Streptomyces</taxon>
    </lineage>
</organism>
<name>A0AAU2V8A3_9ACTN</name>